<dbReference type="eggNOG" id="ENOG502T3GU">
    <property type="taxonomic scope" value="Eukaryota"/>
</dbReference>
<dbReference type="Proteomes" id="UP000001449">
    <property type="component" value="Chromosome 20"/>
</dbReference>
<keyword evidence="2" id="KW-0472">Membrane</keyword>
<protein>
    <recommendedName>
        <fullName evidence="6">Mitochondrial import inner membrane translocase subunit Tim21</fullName>
    </recommendedName>
</protein>
<evidence type="ECO:0000313" key="4">
    <source>
        <dbReference type="EMBL" id="EED88034.1"/>
    </source>
</evidence>
<feature type="region of interest" description="Disordered" evidence="1">
    <location>
        <begin position="27"/>
        <end position="72"/>
    </location>
</feature>
<evidence type="ECO:0000256" key="1">
    <source>
        <dbReference type="SAM" id="MobiDB-lite"/>
    </source>
</evidence>
<feature type="signal peptide" evidence="3">
    <location>
        <begin position="1"/>
        <end position="20"/>
    </location>
</feature>
<keyword evidence="5" id="KW-1185">Reference proteome</keyword>
<evidence type="ECO:0000256" key="3">
    <source>
        <dbReference type="SAM" id="SignalP"/>
    </source>
</evidence>
<dbReference type="GeneID" id="7447803"/>
<organism evidence="4 5">
    <name type="scientific">Thalassiosira pseudonana</name>
    <name type="common">Marine diatom</name>
    <name type="synonym">Cyclotella nana</name>
    <dbReference type="NCBI Taxonomy" id="35128"/>
    <lineage>
        <taxon>Eukaryota</taxon>
        <taxon>Sar</taxon>
        <taxon>Stramenopiles</taxon>
        <taxon>Ochrophyta</taxon>
        <taxon>Bacillariophyta</taxon>
        <taxon>Coscinodiscophyceae</taxon>
        <taxon>Thalassiosirophycidae</taxon>
        <taxon>Thalassiosirales</taxon>
        <taxon>Thalassiosiraceae</taxon>
        <taxon>Thalassiosira</taxon>
    </lineage>
</organism>
<keyword evidence="3" id="KW-0732">Signal</keyword>
<sequence length="278" mass="31327">MTFKRTLAISALALVASTSAASVSSSSVSSVSSSSQPQTPTHHHGHRRRLDNNENNSHKQQQHPNQYGKAHNTQSTSQYYYENTTRQNVWETIGNVTLGLVASVSMLAGLLFLVDRDLFDKAANATGINKIKCRCAKPVIIDDDDDNDKNTTFVQSSEHLTEDTLHYLAEKQDEQVEKPKRRLWAAFRSCWGTKQYDDSDKYRIPQVTTSDEELNEYVQWVEEAKLRVFWTPAKVYTGNGDERDLVVEVDKYSIPNAPTEGSIQSDYESTDGTTVPWS</sequence>
<reference evidence="4 5" key="2">
    <citation type="journal article" date="2008" name="Nature">
        <title>The Phaeodactylum genome reveals the evolutionary history of diatom genomes.</title>
        <authorList>
            <person name="Bowler C."/>
            <person name="Allen A.E."/>
            <person name="Badger J.H."/>
            <person name="Grimwood J."/>
            <person name="Jabbari K."/>
            <person name="Kuo A."/>
            <person name="Maheswari U."/>
            <person name="Martens C."/>
            <person name="Maumus F."/>
            <person name="Otillar R.P."/>
            <person name="Rayko E."/>
            <person name="Salamov A."/>
            <person name="Vandepoele K."/>
            <person name="Beszteri B."/>
            <person name="Gruber A."/>
            <person name="Heijde M."/>
            <person name="Katinka M."/>
            <person name="Mock T."/>
            <person name="Valentin K."/>
            <person name="Verret F."/>
            <person name="Berges J.A."/>
            <person name="Brownlee C."/>
            <person name="Cadoret J.P."/>
            <person name="Chiovitti A."/>
            <person name="Choi C.J."/>
            <person name="Coesel S."/>
            <person name="De Martino A."/>
            <person name="Detter J.C."/>
            <person name="Durkin C."/>
            <person name="Falciatore A."/>
            <person name="Fournet J."/>
            <person name="Haruta M."/>
            <person name="Huysman M.J."/>
            <person name="Jenkins B.D."/>
            <person name="Jiroutova K."/>
            <person name="Jorgensen R.E."/>
            <person name="Joubert Y."/>
            <person name="Kaplan A."/>
            <person name="Kroger N."/>
            <person name="Kroth P.G."/>
            <person name="La Roche J."/>
            <person name="Lindquist E."/>
            <person name="Lommer M."/>
            <person name="Martin-Jezequel V."/>
            <person name="Lopez P.J."/>
            <person name="Lucas S."/>
            <person name="Mangogna M."/>
            <person name="McGinnis K."/>
            <person name="Medlin L.K."/>
            <person name="Montsant A."/>
            <person name="Oudot-Le Secq M.P."/>
            <person name="Napoli C."/>
            <person name="Obornik M."/>
            <person name="Parker M.S."/>
            <person name="Petit J.L."/>
            <person name="Porcel B.M."/>
            <person name="Poulsen N."/>
            <person name="Robison M."/>
            <person name="Rychlewski L."/>
            <person name="Rynearson T.A."/>
            <person name="Schmutz J."/>
            <person name="Shapiro H."/>
            <person name="Siaut M."/>
            <person name="Stanley M."/>
            <person name="Sussman M.R."/>
            <person name="Taylor A.R."/>
            <person name="Vardi A."/>
            <person name="von Dassow P."/>
            <person name="Vyverman W."/>
            <person name="Willis A."/>
            <person name="Wyrwicz L.S."/>
            <person name="Rokhsar D.S."/>
            <person name="Weissenbach J."/>
            <person name="Armbrust E.V."/>
            <person name="Green B.R."/>
            <person name="Van de Peer Y."/>
            <person name="Grigoriev I.V."/>
        </authorList>
    </citation>
    <scope>NUCLEOTIDE SEQUENCE [LARGE SCALE GENOMIC DNA]</scope>
    <source>
        <strain evidence="4 5">CCMP1335</strain>
    </source>
</reference>
<keyword evidence="2" id="KW-0812">Transmembrane</keyword>
<dbReference type="HOGENOM" id="CLU_1002830_0_0_1"/>
<accession>B8CEH2</accession>
<evidence type="ECO:0008006" key="6">
    <source>
        <dbReference type="Google" id="ProtNLM"/>
    </source>
</evidence>
<keyword evidence="2" id="KW-1133">Transmembrane helix</keyword>
<feature type="chain" id="PRO_5002869819" description="Mitochondrial import inner membrane translocase subunit Tim21" evidence="3">
    <location>
        <begin position="21"/>
        <end position="278"/>
    </location>
</feature>
<feature type="compositionally biased region" description="Polar residues" evidence="1">
    <location>
        <begin position="259"/>
        <end position="278"/>
    </location>
</feature>
<dbReference type="PaxDb" id="35128-Thaps11420"/>
<feature type="compositionally biased region" description="Polar residues" evidence="1">
    <location>
        <begin position="53"/>
        <end position="72"/>
    </location>
</feature>
<evidence type="ECO:0000256" key="2">
    <source>
        <dbReference type="SAM" id="Phobius"/>
    </source>
</evidence>
<proteinExistence type="predicted"/>
<gene>
    <name evidence="4" type="ORF">THAPSDRAFT_11420</name>
</gene>
<evidence type="ECO:0000313" key="5">
    <source>
        <dbReference type="Proteomes" id="UP000001449"/>
    </source>
</evidence>
<feature type="transmembrane region" description="Helical" evidence="2">
    <location>
        <begin position="93"/>
        <end position="114"/>
    </location>
</feature>
<dbReference type="InParanoid" id="B8CEH2"/>
<dbReference type="RefSeq" id="XP_002294674.1">
    <property type="nucleotide sequence ID" value="XM_002294638.1"/>
</dbReference>
<dbReference type="AlphaFoldDB" id="B8CEH2"/>
<feature type="region of interest" description="Disordered" evidence="1">
    <location>
        <begin position="257"/>
        <end position="278"/>
    </location>
</feature>
<dbReference type="KEGG" id="tps:THAPSDRAFT_11420"/>
<reference evidence="4 5" key="1">
    <citation type="journal article" date="2004" name="Science">
        <title>The genome of the diatom Thalassiosira pseudonana: ecology, evolution, and metabolism.</title>
        <authorList>
            <person name="Armbrust E.V."/>
            <person name="Berges J.A."/>
            <person name="Bowler C."/>
            <person name="Green B.R."/>
            <person name="Martinez D."/>
            <person name="Putnam N.H."/>
            <person name="Zhou S."/>
            <person name="Allen A.E."/>
            <person name="Apt K.E."/>
            <person name="Bechner M."/>
            <person name="Brzezinski M.A."/>
            <person name="Chaal B.K."/>
            <person name="Chiovitti A."/>
            <person name="Davis A.K."/>
            <person name="Demarest M.S."/>
            <person name="Detter J.C."/>
            <person name="Glavina T."/>
            <person name="Goodstein D."/>
            <person name="Hadi M.Z."/>
            <person name="Hellsten U."/>
            <person name="Hildebrand M."/>
            <person name="Jenkins B.D."/>
            <person name="Jurka J."/>
            <person name="Kapitonov V.V."/>
            <person name="Kroger N."/>
            <person name="Lau W.W."/>
            <person name="Lane T.W."/>
            <person name="Larimer F.W."/>
            <person name="Lippmeier J.C."/>
            <person name="Lucas S."/>
            <person name="Medina M."/>
            <person name="Montsant A."/>
            <person name="Obornik M."/>
            <person name="Parker M.S."/>
            <person name="Palenik B."/>
            <person name="Pazour G.J."/>
            <person name="Richardson P.M."/>
            <person name="Rynearson T.A."/>
            <person name="Saito M.A."/>
            <person name="Schwartz D.C."/>
            <person name="Thamatrakoln K."/>
            <person name="Valentin K."/>
            <person name="Vardi A."/>
            <person name="Wilkerson F.P."/>
            <person name="Rokhsar D.S."/>
        </authorList>
    </citation>
    <scope>NUCLEOTIDE SEQUENCE [LARGE SCALE GENOMIC DNA]</scope>
    <source>
        <strain evidence="4 5">CCMP1335</strain>
    </source>
</reference>
<name>B8CEH2_THAPS</name>
<dbReference type="EMBL" id="CM000652">
    <property type="protein sequence ID" value="EED88034.1"/>
    <property type="molecule type" value="Genomic_DNA"/>
</dbReference>